<keyword evidence="2" id="KW-0547">Nucleotide-binding</keyword>
<dbReference type="PANTHER" id="PTHR45772:SF7">
    <property type="entry name" value="AMINO ACID ABC TRANSPORTER ATP-BINDING PROTEIN"/>
    <property type="match status" value="1"/>
</dbReference>
<dbReference type="GO" id="GO:0005886">
    <property type="term" value="C:plasma membrane"/>
    <property type="evidence" value="ECO:0007669"/>
    <property type="project" value="TreeGrafter"/>
</dbReference>
<dbReference type="Pfam" id="PF00005">
    <property type="entry name" value="ABC_tran"/>
    <property type="match status" value="1"/>
</dbReference>
<dbReference type="GO" id="GO:1903805">
    <property type="term" value="P:L-valine import across plasma membrane"/>
    <property type="evidence" value="ECO:0007669"/>
    <property type="project" value="TreeGrafter"/>
</dbReference>
<dbReference type="Gene3D" id="3.40.50.300">
    <property type="entry name" value="P-loop containing nucleotide triphosphate hydrolases"/>
    <property type="match status" value="1"/>
</dbReference>
<dbReference type="FunFam" id="3.40.50.300:FF:000421">
    <property type="entry name" value="Branched-chain amino acid ABC transporter ATP-binding protein"/>
    <property type="match status" value="1"/>
</dbReference>
<dbReference type="PANTHER" id="PTHR45772">
    <property type="entry name" value="CONSERVED COMPONENT OF ABC TRANSPORTER FOR NATURAL AMINO ACIDS-RELATED"/>
    <property type="match status" value="1"/>
</dbReference>
<dbReference type="InterPro" id="IPR003439">
    <property type="entry name" value="ABC_transporter-like_ATP-bd"/>
</dbReference>
<dbReference type="GO" id="GO:0015188">
    <property type="term" value="F:L-isoleucine transmembrane transporter activity"/>
    <property type="evidence" value="ECO:0007669"/>
    <property type="project" value="TreeGrafter"/>
</dbReference>
<keyword evidence="3 5" id="KW-0067">ATP-binding</keyword>
<reference evidence="5" key="1">
    <citation type="submission" date="2020-10" db="EMBL/GenBank/DDBJ databases">
        <authorList>
            <person name="Gilroy R."/>
        </authorList>
    </citation>
    <scope>NUCLEOTIDE SEQUENCE</scope>
    <source>
        <strain evidence="5">11167</strain>
    </source>
</reference>
<dbReference type="InterPro" id="IPR032823">
    <property type="entry name" value="BCA_ABC_TP_C"/>
</dbReference>
<dbReference type="GO" id="GO:0042941">
    <property type="term" value="P:D-alanine transmembrane transport"/>
    <property type="evidence" value="ECO:0007669"/>
    <property type="project" value="TreeGrafter"/>
</dbReference>
<feature type="domain" description="ABC transporter" evidence="4">
    <location>
        <begin position="4"/>
        <end position="256"/>
    </location>
</feature>
<dbReference type="PROSITE" id="PS50893">
    <property type="entry name" value="ABC_TRANSPORTER_2"/>
    <property type="match status" value="1"/>
</dbReference>
<sequence>MRILEAQGVSRIFGGVVAVNNVDFNVEKGLVNGLIGPNGAGKTTLFNQITGMDKPTSGKIVFDGKDITGLSAWKISRMGIARTFQNIRLYNDLTVIENVMMGLHFKVGQDPFRGRFVQAVKSYFSAGRENRELYAKALEWLEFFELQDLRGEEARNLPYGNQRELEIARALAADPKVLFLDEPAAGMNPAETAHLMHIIERIRDRGVTVVLIEHDMKLVMNICDNITVLSFGQKIAEGTPEQIRNNPLVIEAYLGREDD</sequence>
<dbReference type="GO" id="GO:0015192">
    <property type="term" value="F:L-phenylalanine transmembrane transporter activity"/>
    <property type="evidence" value="ECO:0007669"/>
    <property type="project" value="TreeGrafter"/>
</dbReference>
<evidence type="ECO:0000259" key="4">
    <source>
        <dbReference type="PROSITE" id="PS50893"/>
    </source>
</evidence>
<gene>
    <name evidence="5" type="ORF">IAC42_09860</name>
</gene>
<dbReference type="GO" id="GO:0005524">
    <property type="term" value="F:ATP binding"/>
    <property type="evidence" value="ECO:0007669"/>
    <property type="project" value="UniProtKB-KW"/>
</dbReference>
<dbReference type="CDD" id="cd03219">
    <property type="entry name" value="ABC_Mj1267_LivG_branched"/>
    <property type="match status" value="1"/>
</dbReference>
<dbReference type="GO" id="GO:0005304">
    <property type="term" value="F:L-valine transmembrane transporter activity"/>
    <property type="evidence" value="ECO:0007669"/>
    <property type="project" value="TreeGrafter"/>
</dbReference>
<dbReference type="GO" id="GO:1903806">
    <property type="term" value="P:L-isoleucine import across plasma membrane"/>
    <property type="evidence" value="ECO:0007669"/>
    <property type="project" value="TreeGrafter"/>
</dbReference>
<reference evidence="5" key="2">
    <citation type="journal article" date="2021" name="PeerJ">
        <title>Extensive microbial diversity within the chicken gut microbiome revealed by metagenomics and culture.</title>
        <authorList>
            <person name="Gilroy R."/>
            <person name="Ravi A."/>
            <person name="Getino M."/>
            <person name="Pursley I."/>
            <person name="Horton D.L."/>
            <person name="Alikhan N.F."/>
            <person name="Baker D."/>
            <person name="Gharbi K."/>
            <person name="Hall N."/>
            <person name="Watson M."/>
            <person name="Adriaenssens E.M."/>
            <person name="Foster-Nyarko E."/>
            <person name="Jarju S."/>
            <person name="Secka A."/>
            <person name="Antonio M."/>
            <person name="Oren A."/>
            <person name="Chaudhuri R.R."/>
            <person name="La Ragione R."/>
            <person name="Hildebrand F."/>
            <person name="Pallen M.J."/>
        </authorList>
    </citation>
    <scope>NUCLEOTIDE SEQUENCE</scope>
    <source>
        <strain evidence="5">11167</strain>
    </source>
</reference>
<evidence type="ECO:0000313" key="6">
    <source>
        <dbReference type="Proteomes" id="UP000823633"/>
    </source>
</evidence>
<organism evidence="5 6">
    <name type="scientific">Candidatus Aphodenecus pullistercoris</name>
    <dbReference type="NCBI Taxonomy" id="2840669"/>
    <lineage>
        <taxon>Bacteria</taxon>
        <taxon>Pseudomonadati</taxon>
        <taxon>Spirochaetota</taxon>
        <taxon>Spirochaetia</taxon>
        <taxon>Spirochaetales</taxon>
        <taxon>Candidatus Aphodenecus</taxon>
    </lineage>
</organism>
<accession>A0A9D9EC22</accession>
<dbReference type="Pfam" id="PF12399">
    <property type="entry name" value="BCA_ABC_TP_C"/>
    <property type="match status" value="1"/>
</dbReference>
<keyword evidence="1" id="KW-0813">Transport</keyword>
<dbReference type="Proteomes" id="UP000823633">
    <property type="component" value="Unassembled WGS sequence"/>
</dbReference>
<dbReference type="GO" id="GO:0016887">
    <property type="term" value="F:ATP hydrolysis activity"/>
    <property type="evidence" value="ECO:0007669"/>
    <property type="project" value="InterPro"/>
</dbReference>
<evidence type="ECO:0000256" key="3">
    <source>
        <dbReference type="ARBA" id="ARBA00022840"/>
    </source>
</evidence>
<dbReference type="SMART" id="SM00382">
    <property type="entry name" value="AAA"/>
    <property type="match status" value="1"/>
</dbReference>
<dbReference type="SUPFAM" id="SSF52540">
    <property type="entry name" value="P-loop containing nucleoside triphosphate hydrolases"/>
    <property type="match status" value="1"/>
</dbReference>
<dbReference type="InterPro" id="IPR027417">
    <property type="entry name" value="P-loop_NTPase"/>
</dbReference>
<protein>
    <submittedName>
        <fullName evidence="5">ABC transporter ATP-binding protein</fullName>
    </submittedName>
</protein>
<dbReference type="AlphaFoldDB" id="A0A9D9EC22"/>
<dbReference type="InterPro" id="IPR003593">
    <property type="entry name" value="AAA+_ATPase"/>
</dbReference>
<dbReference type="InterPro" id="IPR051120">
    <property type="entry name" value="ABC_AA/LPS_Transport"/>
</dbReference>
<comment type="caution">
    <text evidence="5">The sequence shown here is derived from an EMBL/GenBank/DDBJ whole genome shotgun (WGS) entry which is preliminary data.</text>
</comment>
<name>A0A9D9EC22_9SPIR</name>
<dbReference type="EMBL" id="JADIMU010000067">
    <property type="protein sequence ID" value="MBO8444040.1"/>
    <property type="molecule type" value="Genomic_DNA"/>
</dbReference>
<evidence type="ECO:0000256" key="2">
    <source>
        <dbReference type="ARBA" id="ARBA00022741"/>
    </source>
</evidence>
<dbReference type="GO" id="GO:0015808">
    <property type="term" value="P:L-alanine transport"/>
    <property type="evidence" value="ECO:0007669"/>
    <property type="project" value="TreeGrafter"/>
</dbReference>
<proteinExistence type="predicted"/>
<evidence type="ECO:0000313" key="5">
    <source>
        <dbReference type="EMBL" id="MBO8444040.1"/>
    </source>
</evidence>
<evidence type="ECO:0000256" key="1">
    <source>
        <dbReference type="ARBA" id="ARBA00022448"/>
    </source>
</evidence>